<evidence type="ECO:0000313" key="2">
    <source>
        <dbReference type="EMBL" id="CAF0719062.1"/>
    </source>
</evidence>
<keyword evidence="1" id="KW-0812">Transmembrane</keyword>
<dbReference type="Proteomes" id="UP000663879">
    <property type="component" value="Unassembled WGS sequence"/>
</dbReference>
<feature type="transmembrane region" description="Helical" evidence="1">
    <location>
        <begin position="25"/>
        <end position="46"/>
    </location>
</feature>
<gene>
    <name evidence="2" type="ORF">OXX778_LOCUS2012</name>
</gene>
<comment type="caution">
    <text evidence="2">The sequence shown here is derived from an EMBL/GenBank/DDBJ whole genome shotgun (WGS) entry which is preliminary data.</text>
</comment>
<organism evidence="2 3">
    <name type="scientific">Brachionus calyciflorus</name>
    <dbReference type="NCBI Taxonomy" id="104777"/>
    <lineage>
        <taxon>Eukaryota</taxon>
        <taxon>Metazoa</taxon>
        <taxon>Spiralia</taxon>
        <taxon>Gnathifera</taxon>
        <taxon>Rotifera</taxon>
        <taxon>Eurotatoria</taxon>
        <taxon>Monogononta</taxon>
        <taxon>Pseudotrocha</taxon>
        <taxon>Ploima</taxon>
        <taxon>Brachionidae</taxon>
        <taxon>Brachionus</taxon>
    </lineage>
</organism>
<dbReference type="OrthoDB" id="10442484at2759"/>
<accession>A0A813MHJ4</accession>
<keyword evidence="3" id="KW-1185">Reference proteome</keyword>
<evidence type="ECO:0000256" key="1">
    <source>
        <dbReference type="SAM" id="Phobius"/>
    </source>
</evidence>
<keyword evidence="1" id="KW-0472">Membrane</keyword>
<sequence length="125" mass="14380">MPLPIEANQKSIFDYPSAPLNSNEWPVATIISICFIAIWIILITVLKIMFSSTSQHFSDNKYDLVIFKPLQKNTLIPSRKLFENNTVLKNNIKAMTESEFDITNIPISVNYYRKLSVTSIYSVKF</sequence>
<keyword evidence="1" id="KW-1133">Transmembrane helix</keyword>
<evidence type="ECO:0000313" key="3">
    <source>
        <dbReference type="Proteomes" id="UP000663879"/>
    </source>
</evidence>
<dbReference type="EMBL" id="CAJNOC010000144">
    <property type="protein sequence ID" value="CAF0719062.1"/>
    <property type="molecule type" value="Genomic_DNA"/>
</dbReference>
<reference evidence="2" key="1">
    <citation type="submission" date="2021-02" db="EMBL/GenBank/DDBJ databases">
        <authorList>
            <person name="Nowell W R."/>
        </authorList>
    </citation>
    <scope>NUCLEOTIDE SEQUENCE</scope>
    <source>
        <strain evidence="2">Ploen Becks lab</strain>
    </source>
</reference>
<name>A0A813MHJ4_9BILA</name>
<proteinExistence type="predicted"/>
<dbReference type="AlphaFoldDB" id="A0A813MHJ4"/>
<protein>
    <submittedName>
        <fullName evidence="2">Uncharacterized protein</fullName>
    </submittedName>
</protein>